<dbReference type="EMBL" id="MUBC01000018">
    <property type="protein sequence ID" value="ONM43991.1"/>
    <property type="molecule type" value="Genomic_DNA"/>
</dbReference>
<protein>
    <submittedName>
        <fullName evidence="1">Uncharacterized protein</fullName>
    </submittedName>
</protein>
<sequence>MVETDIIVSLDYRITRSVEQLIRWAEKAFNLPAEPGESIEVFTYRLYHHIGKGSVGYTVIEHNIGDCSSSIKCIDQVFT</sequence>
<organism evidence="1 2">
    <name type="scientific">Halopseudomonas pachastrellae</name>
    <dbReference type="NCBI Taxonomy" id="254161"/>
    <lineage>
        <taxon>Bacteria</taxon>
        <taxon>Pseudomonadati</taxon>
        <taxon>Pseudomonadota</taxon>
        <taxon>Gammaproteobacteria</taxon>
        <taxon>Pseudomonadales</taxon>
        <taxon>Pseudomonadaceae</taxon>
        <taxon>Halopseudomonas</taxon>
    </lineage>
</organism>
<dbReference type="Proteomes" id="UP000242847">
    <property type="component" value="Unassembled WGS sequence"/>
</dbReference>
<gene>
    <name evidence="1" type="ORF">BXT89_09600</name>
</gene>
<comment type="caution">
    <text evidence="1">The sequence shown here is derived from an EMBL/GenBank/DDBJ whole genome shotgun (WGS) entry which is preliminary data.</text>
</comment>
<evidence type="ECO:0000313" key="1">
    <source>
        <dbReference type="EMBL" id="ONM43991.1"/>
    </source>
</evidence>
<reference evidence="1 2" key="1">
    <citation type="submission" date="2017-01" db="EMBL/GenBank/DDBJ databases">
        <title>Draft genome sequence of Pseudomonas pachastrellae type strain CCUG 46540T from a deep sea.</title>
        <authorList>
            <person name="Gomila M."/>
            <person name="Mulet M."/>
            <person name="Lalucat J."/>
            <person name="Garcia-Valdes E."/>
        </authorList>
    </citation>
    <scope>NUCLEOTIDE SEQUENCE [LARGE SCALE GENOMIC DNA]</scope>
    <source>
        <strain evidence="1 2">CCUG 46540</strain>
    </source>
</reference>
<accession>A0A1S8DG94</accession>
<proteinExistence type="predicted"/>
<evidence type="ECO:0000313" key="2">
    <source>
        <dbReference type="Proteomes" id="UP000242847"/>
    </source>
</evidence>
<dbReference type="STRING" id="254161.SAMN05216256_12088"/>
<dbReference type="AlphaFoldDB" id="A0A1S8DG94"/>
<keyword evidence="2" id="KW-1185">Reference proteome</keyword>
<name>A0A1S8DG94_9GAMM</name>